<evidence type="ECO:0000256" key="1">
    <source>
        <dbReference type="SAM" id="Phobius"/>
    </source>
</evidence>
<gene>
    <name evidence="2" type="ORF">Q9K02_11695</name>
</gene>
<name>A0ABT9HRP7_9SPHN</name>
<feature type="transmembrane region" description="Helical" evidence="1">
    <location>
        <begin position="209"/>
        <end position="230"/>
    </location>
</feature>
<proteinExistence type="predicted"/>
<accession>A0ABT9HRP7</accession>
<dbReference type="Proteomes" id="UP001240639">
    <property type="component" value="Unassembled WGS sequence"/>
</dbReference>
<dbReference type="EMBL" id="JAVAIM010000001">
    <property type="protein sequence ID" value="MDP4575805.1"/>
    <property type="molecule type" value="Genomic_DNA"/>
</dbReference>
<organism evidence="2 3">
    <name type="scientific">Qipengyuania profundimaris</name>
    <dbReference type="NCBI Taxonomy" id="3067652"/>
    <lineage>
        <taxon>Bacteria</taxon>
        <taxon>Pseudomonadati</taxon>
        <taxon>Pseudomonadota</taxon>
        <taxon>Alphaproteobacteria</taxon>
        <taxon>Sphingomonadales</taxon>
        <taxon>Erythrobacteraceae</taxon>
        <taxon>Qipengyuania</taxon>
    </lineage>
</organism>
<keyword evidence="1" id="KW-0472">Membrane</keyword>
<keyword evidence="1" id="KW-0812">Transmembrane</keyword>
<feature type="transmembrane region" description="Helical" evidence="1">
    <location>
        <begin position="287"/>
        <end position="305"/>
    </location>
</feature>
<feature type="transmembrane region" description="Helical" evidence="1">
    <location>
        <begin position="264"/>
        <end position="280"/>
    </location>
</feature>
<sequence>MQKATISFNPRERLLWPVLLFACAVPLLLVEFPPLVDLFGHLGRYAIQTQLAERPELQPYFSYQWQLVGNLGADLVVELLAPILGLEPTVGLIVLATQLLAASGILAISTALHGRITPFAVCALPLIYAFPFQYGFLNFSLSMALAMLVFAAWLHLRQSQVALRAPLFLAVAGLTVWLCHAFGWAFLGLLCGSASLHARWTEGLRGADLVLRVLSDCGVLLLAIVPMLVWRTGSAGADTTEWSVLLKIVWLVSVFRSGPPMLDWLSAGFLAAVVLAGFVLRPVRVHGAMAIAALFCIGAFMALPARVFGSFYADMRLVPYTLIVALLALSGSDLSRSLQRVMFVAALAFLGLRIGATSVDFVDKDRLVQANLPALDVIPRGARVVNFAVEQCGFQWRLNPLRHLGGFAIARRSAFTNDQWEMAGANALTVHYPEGESFVRDPSQSVVSVECADSGLPALAHSLSNVPRDAFTHIWIHGIEPDAVALPFPASEIWRGESGIVFEINR</sequence>
<comment type="caution">
    <text evidence="2">The sequence shown here is derived from an EMBL/GenBank/DDBJ whole genome shotgun (WGS) entry which is preliminary data.</text>
</comment>
<feature type="transmembrane region" description="Helical" evidence="1">
    <location>
        <begin position="136"/>
        <end position="156"/>
    </location>
</feature>
<reference evidence="2 3" key="1">
    <citation type="submission" date="2023-08" db="EMBL/GenBank/DDBJ databases">
        <title>genomic of G39.</title>
        <authorList>
            <person name="Wang Y."/>
        </authorList>
    </citation>
    <scope>NUCLEOTIDE SEQUENCE [LARGE SCALE GENOMIC DNA]</scope>
    <source>
        <strain evidence="2 3">G39</strain>
    </source>
</reference>
<feature type="transmembrane region" description="Helical" evidence="1">
    <location>
        <begin position="168"/>
        <end position="189"/>
    </location>
</feature>
<keyword evidence="1" id="KW-1133">Transmembrane helix</keyword>
<evidence type="ECO:0000313" key="2">
    <source>
        <dbReference type="EMBL" id="MDP4575805.1"/>
    </source>
</evidence>
<keyword evidence="3" id="KW-1185">Reference proteome</keyword>
<evidence type="ECO:0008006" key="4">
    <source>
        <dbReference type="Google" id="ProtNLM"/>
    </source>
</evidence>
<protein>
    <recommendedName>
        <fullName evidence="4">Glycosyltransferase RgtA/B/C/D-like domain-containing protein</fullName>
    </recommendedName>
</protein>
<dbReference type="RefSeq" id="WP_305933051.1">
    <property type="nucleotide sequence ID" value="NZ_JAVAIM010000001.1"/>
</dbReference>
<evidence type="ECO:0000313" key="3">
    <source>
        <dbReference type="Proteomes" id="UP001240639"/>
    </source>
</evidence>